<dbReference type="InterPro" id="IPR012338">
    <property type="entry name" value="Beta-lactam/transpept-like"/>
</dbReference>
<evidence type="ECO:0000256" key="2">
    <source>
        <dbReference type="ARBA" id="ARBA00022679"/>
    </source>
</evidence>
<evidence type="ECO:0000259" key="3">
    <source>
        <dbReference type="Pfam" id="PF00905"/>
    </source>
</evidence>
<keyword evidence="1" id="KW-0328">Glycosyltransferase</keyword>
<gene>
    <name evidence="4" type="ORF">COX11_00305</name>
</gene>
<keyword evidence="2" id="KW-0808">Transferase</keyword>
<dbReference type="SUPFAM" id="SSF56601">
    <property type="entry name" value="beta-lactamase/transpeptidase-like"/>
    <property type="match status" value="1"/>
</dbReference>
<dbReference type="EMBL" id="PCSO01000017">
    <property type="protein sequence ID" value="PIP51084.1"/>
    <property type="molecule type" value="Genomic_DNA"/>
</dbReference>
<feature type="non-terminal residue" evidence="4">
    <location>
        <position position="121"/>
    </location>
</feature>
<dbReference type="Gene3D" id="3.40.710.10">
    <property type="entry name" value="DD-peptidase/beta-lactamase superfamily"/>
    <property type="match status" value="1"/>
</dbReference>
<dbReference type="Pfam" id="PF00905">
    <property type="entry name" value="Transpeptidase"/>
    <property type="match status" value="1"/>
</dbReference>
<reference evidence="4 5" key="1">
    <citation type="submission" date="2017-09" db="EMBL/GenBank/DDBJ databases">
        <title>Depth-based differentiation of microbial function through sediment-hosted aquifers and enrichment of novel symbionts in the deep terrestrial subsurface.</title>
        <authorList>
            <person name="Probst A.J."/>
            <person name="Ladd B."/>
            <person name="Jarett J.K."/>
            <person name="Geller-Mcgrath D.E."/>
            <person name="Sieber C.M."/>
            <person name="Emerson J.B."/>
            <person name="Anantharaman K."/>
            <person name="Thomas B.C."/>
            <person name="Malmstrom R."/>
            <person name="Stieglmeier M."/>
            <person name="Klingl A."/>
            <person name="Woyke T."/>
            <person name="Ryan C.M."/>
            <person name="Banfield J.F."/>
        </authorList>
    </citation>
    <scope>NUCLEOTIDE SEQUENCE [LARGE SCALE GENOMIC DNA]</scope>
    <source>
        <strain evidence="4">CG23_combo_of_CG06-09_8_20_14_all_41_73</strain>
    </source>
</reference>
<dbReference type="InterPro" id="IPR050396">
    <property type="entry name" value="Glycosyltr_51/Transpeptidase"/>
</dbReference>
<feature type="non-terminal residue" evidence="4">
    <location>
        <position position="1"/>
    </location>
</feature>
<dbReference type="PANTHER" id="PTHR32282:SF33">
    <property type="entry name" value="PEPTIDOGLYCAN GLYCOSYLTRANSFERASE"/>
    <property type="match status" value="1"/>
</dbReference>
<name>A0A2H0B0A3_9BACT</name>
<dbReference type="GO" id="GO:0008658">
    <property type="term" value="F:penicillin binding"/>
    <property type="evidence" value="ECO:0007669"/>
    <property type="project" value="InterPro"/>
</dbReference>
<dbReference type="InterPro" id="IPR001460">
    <property type="entry name" value="PCN-bd_Tpept"/>
</dbReference>
<evidence type="ECO:0000256" key="1">
    <source>
        <dbReference type="ARBA" id="ARBA00022676"/>
    </source>
</evidence>
<accession>A0A2H0B0A3</accession>
<dbReference type="AlphaFoldDB" id="A0A2H0B0A3"/>
<dbReference type="PANTHER" id="PTHR32282">
    <property type="entry name" value="BINDING PROTEIN TRANSPEPTIDASE, PUTATIVE-RELATED"/>
    <property type="match status" value="1"/>
</dbReference>
<dbReference type="GO" id="GO:0030288">
    <property type="term" value="C:outer membrane-bounded periplasmic space"/>
    <property type="evidence" value="ECO:0007669"/>
    <property type="project" value="TreeGrafter"/>
</dbReference>
<proteinExistence type="predicted"/>
<evidence type="ECO:0000313" key="4">
    <source>
        <dbReference type="EMBL" id="PIP51084.1"/>
    </source>
</evidence>
<protein>
    <submittedName>
        <fullName evidence="4">Penicillin-binding protein</fullName>
    </submittedName>
</protein>
<dbReference type="Proteomes" id="UP000230671">
    <property type="component" value="Unassembled WGS sequence"/>
</dbReference>
<feature type="domain" description="Penicillin-binding protein transpeptidase" evidence="3">
    <location>
        <begin position="32"/>
        <end position="118"/>
    </location>
</feature>
<comment type="caution">
    <text evidence="4">The sequence shown here is derived from an EMBL/GenBank/DDBJ whole genome shotgun (WGS) entry which is preliminary data.</text>
</comment>
<dbReference type="GO" id="GO:0009252">
    <property type="term" value="P:peptidoglycan biosynthetic process"/>
    <property type="evidence" value="ECO:0007669"/>
    <property type="project" value="TreeGrafter"/>
</dbReference>
<dbReference type="GO" id="GO:0008955">
    <property type="term" value="F:peptidoglycan glycosyltransferase activity"/>
    <property type="evidence" value="ECO:0007669"/>
    <property type="project" value="TreeGrafter"/>
</dbReference>
<sequence>IYTTLDFQKQKIAEQAVADGMAKVEKYGGSNGSLVSIDPKTGEVLTMVGSKDFFDTKIDGNVNIATSNRQPGSSFKPYTYATAFKKKEYSPSKILFDFTTDFGGGYIPHNYDNTTHGPVTM</sequence>
<organism evidence="4 5">
    <name type="scientific">Candidatus Berkelbacteria bacterium CG23_combo_of_CG06-09_8_20_14_all_41_73</name>
    <dbReference type="NCBI Taxonomy" id="1974519"/>
    <lineage>
        <taxon>Bacteria</taxon>
        <taxon>Candidatus Berkelbacteria</taxon>
    </lineage>
</organism>
<evidence type="ECO:0000313" key="5">
    <source>
        <dbReference type="Proteomes" id="UP000230671"/>
    </source>
</evidence>